<organism evidence="1 2">
    <name type="scientific">Colocasia esculenta</name>
    <name type="common">Wild taro</name>
    <name type="synonym">Arum esculentum</name>
    <dbReference type="NCBI Taxonomy" id="4460"/>
    <lineage>
        <taxon>Eukaryota</taxon>
        <taxon>Viridiplantae</taxon>
        <taxon>Streptophyta</taxon>
        <taxon>Embryophyta</taxon>
        <taxon>Tracheophyta</taxon>
        <taxon>Spermatophyta</taxon>
        <taxon>Magnoliopsida</taxon>
        <taxon>Liliopsida</taxon>
        <taxon>Araceae</taxon>
        <taxon>Aroideae</taxon>
        <taxon>Colocasieae</taxon>
        <taxon>Colocasia</taxon>
    </lineage>
</organism>
<name>A0A843WXU8_COLES</name>
<proteinExistence type="predicted"/>
<dbReference type="EMBL" id="NMUH01006485">
    <property type="protein sequence ID" value="MQM15372.1"/>
    <property type="molecule type" value="Genomic_DNA"/>
</dbReference>
<evidence type="ECO:0000313" key="1">
    <source>
        <dbReference type="EMBL" id="MQM15372.1"/>
    </source>
</evidence>
<keyword evidence="2" id="KW-1185">Reference proteome</keyword>
<comment type="caution">
    <text evidence="1">The sequence shown here is derived from an EMBL/GenBank/DDBJ whole genome shotgun (WGS) entry which is preliminary data.</text>
</comment>
<reference evidence="1" key="1">
    <citation type="submission" date="2017-07" db="EMBL/GenBank/DDBJ databases">
        <title>Taro Niue Genome Assembly and Annotation.</title>
        <authorList>
            <person name="Atibalentja N."/>
            <person name="Keating K."/>
            <person name="Fields C.J."/>
        </authorList>
    </citation>
    <scope>NUCLEOTIDE SEQUENCE</scope>
    <source>
        <strain evidence="1">Niue_2</strain>
        <tissue evidence="1">Leaf</tissue>
    </source>
</reference>
<accession>A0A843WXU8</accession>
<gene>
    <name evidence="1" type="ORF">Taro_048317</name>
</gene>
<sequence length="65" mass="7436">MSKVTVTIMASTSMAFFHRKWPPETSEHVKLSEGDIRVHACKPLRREKKCMRSTANEDQIDSTSL</sequence>
<evidence type="ECO:0000313" key="2">
    <source>
        <dbReference type="Proteomes" id="UP000652761"/>
    </source>
</evidence>
<protein>
    <submittedName>
        <fullName evidence="1">Uncharacterized protein</fullName>
    </submittedName>
</protein>
<dbReference type="AlphaFoldDB" id="A0A843WXU8"/>
<dbReference type="Proteomes" id="UP000652761">
    <property type="component" value="Unassembled WGS sequence"/>
</dbReference>